<dbReference type="AlphaFoldDB" id="A0A516X4L6"/>
<feature type="compositionally biased region" description="Polar residues" evidence="1">
    <location>
        <begin position="164"/>
        <end position="177"/>
    </location>
</feature>
<dbReference type="Proteomes" id="UP000317344">
    <property type="component" value="Chromosome"/>
</dbReference>
<reference evidence="3 4" key="2">
    <citation type="submission" date="2019-07" db="EMBL/GenBank/DDBJ databases">
        <authorList>
            <person name="Huang Y."/>
        </authorList>
    </citation>
    <scope>NUCLEOTIDE SEQUENCE [LARGE SCALE GENOMIC DNA]</scope>
    <source>
        <strain evidence="3 4">HY188</strain>
    </source>
</reference>
<organism evidence="3 4">
    <name type="scientific">Tomitella fengzijianii</name>
    <dbReference type="NCBI Taxonomy" id="2597660"/>
    <lineage>
        <taxon>Bacteria</taxon>
        <taxon>Bacillati</taxon>
        <taxon>Actinomycetota</taxon>
        <taxon>Actinomycetes</taxon>
        <taxon>Mycobacteriales</taxon>
        <taxon>Tomitella</taxon>
    </lineage>
</organism>
<accession>A0A516X4L6</accession>
<dbReference type="KEGG" id="toy:FO059_12540"/>
<name>A0A516X4L6_9ACTN</name>
<evidence type="ECO:0000313" key="3">
    <source>
        <dbReference type="EMBL" id="QDQ97994.1"/>
    </source>
</evidence>
<sequence length="239" mass="24086">MPIYQDDRTFEQIQHRGRPIGAIYHGNRLLWSPGGVVHAPKRRYFGTPGRYAYRVPSWAGYLDIITLGGGGGGANGNSGSAQAGHGGYAGKWSTVRIDVRDLTELNLVVSVGWGGAKPPESAAAGGGDGQGTVVLYSNQTDQVAGTWAEGGKGGYGNVTTNAAATGESSGNRTFHGSTYTGGTGGTNKDNNGGGTGGRGSGGGGGAGGIFGVYWYGGAGGPGAAWITARTRRSVESEGA</sequence>
<dbReference type="RefSeq" id="WP_143909232.1">
    <property type="nucleotide sequence ID" value="NZ_CP041765.1"/>
</dbReference>
<feature type="compositionally biased region" description="Gly residues" evidence="1">
    <location>
        <begin position="179"/>
        <end position="199"/>
    </location>
</feature>
<evidence type="ECO:0000313" key="4">
    <source>
        <dbReference type="Proteomes" id="UP000317344"/>
    </source>
</evidence>
<keyword evidence="4" id="KW-1185">Reference proteome</keyword>
<evidence type="ECO:0000256" key="1">
    <source>
        <dbReference type="SAM" id="MobiDB-lite"/>
    </source>
</evidence>
<dbReference type="InterPro" id="IPR049304">
    <property type="entry name" value="Gly_rich_dom"/>
</dbReference>
<dbReference type="Pfam" id="PF21722">
    <property type="entry name" value="Gly_rich_2"/>
    <property type="match status" value="1"/>
</dbReference>
<feature type="domain" description="Glycine-rich" evidence="2">
    <location>
        <begin position="48"/>
        <end position="229"/>
    </location>
</feature>
<protein>
    <recommendedName>
        <fullName evidence="2">Glycine-rich domain-containing protein</fullName>
    </recommendedName>
</protein>
<proteinExistence type="predicted"/>
<gene>
    <name evidence="3" type="ORF">FO059_12540</name>
</gene>
<feature type="region of interest" description="Disordered" evidence="1">
    <location>
        <begin position="164"/>
        <end position="199"/>
    </location>
</feature>
<evidence type="ECO:0000259" key="2">
    <source>
        <dbReference type="Pfam" id="PF21722"/>
    </source>
</evidence>
<dbReference type="EMBL" id="CP041765">
    <property type="protein sequence ID" value="QDQ97994.1"/>
    <property type="molecule type" value="Genomic_DNA"/>
</dbReference>
<reference evidence="3 4" key="1">
    <citation type="submission" date="2019-07" db="EMBL/GenBank/DDBJ databases">
        <title>Tomitella cavernea sp. nov., an actinomycete isolated from soil.</title>
        <authorList>
            <person name="Cheng J."/>
        </authorList>
    </citation>
    <scope>NUCLEOTIDE SEQUENCE [LARGE SCALE GENOMIC DNA]</scope>
    <source>
        <strain evidence="3 4">HY188</strain>
    </source>
</reference>